<dbReference type="AlphaFoldDB" id="A0AAC9RGW6"/>
<dbReference type="Proteomes" id="UP000192478">
    <property type="component" value="Chromosome"/>
</dbReference>
<accession>A0AAC9RGW6</accession>
<proteinExistence type="predicted"/>
<dbReference type="EMBL" id="CP017603">
    <property type="protein sequence ID" value="AOY75519.1"/>
    <property type="molecule type" value="Genomic_DNA"/>
</dbReference>
<evidence type="ECO:0000313" key="4">
    <source>
        <dbReference type="Proteomes" id="UP000177894"/>
    </source>
</evidence>
<dbReference type="Proteomes" id="UP000177894">
    <property type="component" value="Chromosome"/>
</dbReference>
<protein>
    <recommendedName>
        <fullName evidence="6">Copper amine oxidase-like N-terminal domain-containing protein</fullName>
    </recommendedName>
</protein>
<feature type="signal peptide" evidence="1">
    <location>
        <begin position="1"/>
        <end position="25"/>
    </location>
</feature>
<organism evidence="3 5">
    <name type="scientific">Clostridium formicaceticum</name>
    <dbReference type="NCBI Taxonomy" id="1497"/>
    <lineage>
        <taxon>Bacteria</taxon>
        <taxon>Bacillati</taxon>
        <taxon>Bacillota</taxon>
        <taxon>Clostridia</taxon>
        <taxon>Eubacteriales</taxon>
        <taxon>Clostridiaceae</taxon>
        <taxon>Clostridium</taxon>
    </lineage>
</organism>
<dbReference type="EMBL" id="CP020559">
    <property type="protein sequence ID" value="ARE85811.1"/>
    <property type="molecule type" value="Genomic_DNA"/>
</dbReference>
<keyword evidence="4" id="KW-1185">Reference proteome</keyword>
<reference evidence="2 4" key="1">
    <citation type="submission" date="2016-10" db="EMBL/GenBank/DDBJ databases">
        <title>Complete Genome Sequence of Acetogen Clostridium formicoaceticum ATCC 27076.</title>
        <authorList>
            <person name="Bao T."/>
            <person name="Cheng C."/>
            <person name="Zhao J."/>
            <person name="Yang S.-T."/>
            <person name="Wang J."/>
            <person name="Wang M."/>
        </authorList>
    </citation>
    <scope>NUCLEOTIDE SEQUENCE [LARGE SCALE GENOMIC DNA]</scope>
    <source>
        <strain evidence="2 4">ATCC 27076</strain>
    </source>
</reference>
<dbReference type="RefSeq" id="WP_070965416.1">
    <property type="nucleotide sequence ID" value="NZ_CP017603.1"/>
</dbReference>
<evidence type="ECO:0008006" key="6">
    <source>
        <dbReference type="Google" id="ProtNLM"/>
    </source>
</evidence>
<keyword evidence="1" id="KW-0732">Signal</keyword>
<feature type="chain" id="PRO_5042219064" description="Copper amine oxidase-like N-terminal domain-containing protein" evidence="1">
    <location>
        <begin position="26"/>
        <end position="807"/>
    </location>
</feature>
<gene>
    <name evidence="2" type="ORF">BJL90_06180</name>
    <name evidence="3" type="ORF">CLFO_01270</name>
</gene>
<reference evidence="3 5" key="2">
    <citation type="submission" date="2017-03" db="EMBL/GenBank/DDBJ databases">
        <title>Complete sequence of Clostridium formicaceticum DSM 92.</title>
        <authorList>
            <person name="Poehlein A."/>
            <person name="Karl M."/>
            <person name="Bengelsdorf F.R."/>
            <person name="Duerre P."/>
            <person name="Daniel R."/>
        </authorList>
    </citation>
    <scope>NUCLEOTIDE SEQUENCE [LARGE SCALE GENOMIC DNA]</scope>
    <source>
        <strain evidence="3 5">DSM 92</strain>
    </source>
</reference>
<name>A0AAC9RGW6_9CLOT</name>
<evidence type="ECO:0000256" key="1">
    <source>
        <dbReference type="SAM" id="SignalP"/>
    </source>
</evidence>
<sequence>MKKKICFLLSTLLCFLSFVNFPVFGQGYSRTITGTFTNMDIFLNNIPLYLSEEPFFYEGEVYLPLNNLARQMYFSTDYDETTQKIAINTNGTLNHQTSQNFSVEALQRDYSIFALSQKIESLGGEVSKTSSNKIDAAADIVGYLENRYGYIQGVPVTFDFRNPRDNDYLLYISFAPKDRTAFEGIARRSVEYWLEDIFYAIREFYDFKAEVEGFVRSGAPSYNTYVTFETKNDTLAFNFRADNESSTGPIQVDRRSLEYHLEKNLSSYHNINFDYTVRTNQYDINLIVYFNDRDFYQWGSSRRKNYLERLKREINSFEEGLYVYGTVIDDAADEEILYFVFDDEGTINFHDNLSDKPSTVQSRREEEKSTPQGTILHRSMNVWFLYPQLEVDGRSFSLLKEIFLMGDEVYIALSDLADALYWAFDYHSEKNQLHILDNNYYSQQNTFLEATLLFEKRAEEERLYENLASIKEQAEKQKLLPSHYQNIETSGRMQSYLKDYFEDFEGIETSIGFSDIGEHSYRLRITYPASDYVTFKNIRRNTIEGWIEDMFHAIKELYDPYAEISGSIRSTPYDENNFTYITFDVEDRELLFDFEDHENQATSYRNLDPQRLERALDKNLWRFTGVSFRYEVLRNRSNIDINAYFSNTRFYDWDIFEKMDYLKELLEEAEDVYDNLTVSGRVIDDFRNKTALDFSFKDGKIRSYDLLRDVEDYLDKNYGRFTYNNNTFTFTYKIHEKNDNTFDIKLEGDFFQEENQWRNIAGNDTGLQAFEAFLVDALAFISNFWEADVQGEVVDKAYSPVMIKTVP</sequence>
<dbReference type="KEGG" id="cfm:BJL90_06180"/>
<evidence type="ECO:0000313" key="2">
    <source>
        <dbReference type="EMBL" id="AOY75519.1"/>
    </source>
</evidence>
<evidence type="ECO:0000313" key="5">
    <source>
        <dbReference type="Proteomes" id="UP000192478"/>
    </source>
</evidence>
<evidence type="ECO:0000313" key="3">
    <source>
        <dbReference type="EMBL" id="ARE85811.1"/>
    </source>
</evidence>